<organism evidence="2">
    <name type="scientific">marine metagenome</name>
    <dbReference type="NCBI Taxonomy" id="408172"/>
    <lineage>
        <taxon>unclassified sequences</taxon>
        <taxon>metagenomes</taxon>
        <taxon>ecological metagenomes</taxon>
    </lineage>
</organism>
<dbReference type="EMBL" id="UINC01054083">
    <property type="protein sequence ID" value="SVB71378.1"/>
    <property type="molecule type" value="Genomic_DNA"/>
</dbReference>
<evidence type="ECO:0000256" key="1">
    <source>
        <dbReference type="SAM" id="MobiDB-lite"/>
    </source>
</evidence>
<dbReference type="AlphaFoldDB" id="A0A382G825"/>
<sequence length="67" mass="7439">MDSFPPLRQVSRIFLKEACLHICQPETRNIIVLSANAPSSLEPVSSFASNPNQKRTTLNQLGKDSNQ</sequence>
<gene>
    <name evidence="2" type="ORF">METZ01_LOCUS224232</name>
</gene>
<reference evidence="2" key="1">
    <citation type="submission" date="2018-05" db="EMBL/GenBank/DDBJ databases">
        <authorList>
            <person name="Lanie J.A."/>
            <person name="Ng W.-L."/>
            <person name="Kazmierczak K.M."/>
            <person name="Andrzejewski T.M."/>
            <person name="Davidsen T.M."/>
            <person name="Wayne K.J."/>
            <person name="Tettelin H."/>
            <person name="Glass J.I."/>
            <person name="Rusch D."/>
            <person name="Podicherti R."/>
            <person name="Tsui H.-C.T."/>
            <person name="Winkler M.E."/>
        </authorList>
    </citation>
    <scope>NUCLEOTIDE SEQUENCE</scope>
</reference>
<feature type="region of interest" description="Disordered" evidence="1">
    <location>
        <begin position="42"/>
        <end position="67"/>
    </location>
</feature>
<protein>
    <submittedName>
        <fullName evidence="2">Uncharacterized protein</fullName>
    </submittedName>
</protein>
<name>A0A382G825_9ZZZZ</name>
<accession>A0A382G825</accession>
<evidence type="ECO:0000313" key="2">
    <source>
        <dbReference type="EMBL" id="SVB71378.1"/>
    </source>
</evidence>
<proteinExistence type="predicted"/>